<accession>A0ABR1SW48</accession>
<dbReference type="Proteomes" id="UP001444661">
    <property type="component" value="Unassembled WGS sequence"/>
</dbReference>
<dbReference type="EMBL" id="JAQQWK010000006">
    <property type="protein sequence ID" value="KAK8038552.1"/>
    <property type="molecule type" value="Genomic_DNA"/>
</dbReference>
<sequence length="133" mass="15503">MILTNNQIAEFDIAISSRIHLAIQYQSLREDQMRGIFQGFLDRLHRSDLIDDYGQIEEWLQEDVFQEGFDGRQIRNIVTTALGLARADKEYSGGSGRLTKAHMKKAFNNVKRFKTDFQTQMERYKEAQGKIIK</sequence>
<evidence type="ECO:0000259" key="1">
    <source>
        <dbReference type="Pfam" id="PF23232"/>
    </source>
</evidence>
<dbReference type="Pfam" id="PF23232">
    <property type="entry name" value="AAA_lid_13"/>
    <property type="match status" value="1"/>
</dbReference>
<evidence type="ECO:0000313" key="3">
    <source>
        <dbReference type="Proteomes" id="UP001444661"/>
    </source>
</evidence>
<evidence type="ECO:0000313" key="2">
    <source>
        <dbReference type="EMBL" id="KAK8038552.1"/>
    </source>
</evidence>
<reference evidence="2 3" key="1">
    <citation type="submission" date="2023-01" db="EMBL/GenBank/DDBJ databases">
        <title>Analysis of 21 Apiospora genomes using comparative genomics revels a genus with tremendous synthesis potential of carbohydrate active enzymes and secondary metabolites.</title>
        <authorList>
            <person name="Sorensen T."/>
        </authorList>
    </citation>
    <scope>NUCLEOTIDE SEQUENCE [LARGE SCALE GENOMIC DNA]</scope>
    <source>
        <strain evidence="2 3">CBS 33761</strain>
    </source>
</reference>
<gene>
    <name evidence="2" type="ORF">PG993_006963</name>
</gene>
<dbReference type="InterPro" id="IPR056599">
    <property type="entry name" value="AAA_lid_fung"/>
</dbReference>
<dbReference type="PANTHER" id="PTHR46411:SF2">
    <property type="entry name" value="AAA+ ATPASE DOMAIN-CONTAINING PROTEIN"/>
    <property type="match status" value="1"/>
</dbReference>
<feature type="domain" description="AAA+ ATPase lid" evidence="1">
    <location>
        <begin position="28"/>
        <end position="117"/>
    </location>
</feature>
<organism evidence="2 3">
    <name type="scientific">Apiospora rasikravindrae</name>
    <dbReference type="NCBI Taxonomy" id="990691"/>
    <lineage>
        <taxon>Eukaryota</taxon>
        <taxon>Fungi</taxon>
        <taxon>Dikarya</taxon>
        <taxon>Ascomycota</taxon>
        <taxon>Pezizomycotina</taxon>
        <taxon>Sordariomycetes</taxon>
        <taxon>Xylariomycetidae</taxon>
        <taxon>Amphisphaeriales</taxon>
        <taxon>Apiosporaceae</taxon>
        <taxon>Apiospora</taxon>
    </lineage>
</organism>
<keyword evidence="3" id="KW-1185">Reference proteome</keyword>
<proteinExistence type="predicted"/>
<dbReference type="PANTHER" id="PTHR46411">
    <property type="entry name" value="FAMILY ATPASE, PUTATIVE-RELATED"/>
    <property type="match status" value="1"/>
</dbReference>
<protein>
    <recommendedName>
        <fullName evidence="1">AAA+ ATPase lid domain-containing protein</fullName>
    </recommendedName>
</protein>
<comment type="caution">
    <text evidence="2">The sequence shown here is derived from an EMBL/GenBank/DDBJ whole genome shotgun (WGS) entry which is preliminary data.</text>
</comment>
<name>A0ABR1SW48_9PEZI</name>
<dbReference type="SUPFAM" id="SSF52540">
    <property type="entry name" value="P-loop containing nucleoside triphosphate hydrolases"/>
    <property type="match status" value="1"/>
</dbReference>
<dbReference type="InterPro" id="IPR027417">
    <property type="entry name" value="P-loop_NTPase"/>
</dbReference>